<dbReference type="InterPro" id="IPR040153">
    <property type="entry name" value="Rcf2"/>
</dbReference>
<evidence type="ECO:0000313" key="7">
    <source>
        <dbReference type="Proteomes" id="UP001417504"/>
    </source>
</evidence>
<evidence type="ECO:0000259" key="5">
    <source>
        <dbReference type="PROSITE" id="PS51503"/>
    </source>
</evidence>
<dbReference type="Pfam" id="PF04588">
    <property type="entry name" value="HIG_1_N"/>
    <property type="match status" value="1"/>
</dbReference>
<evidence type="ECO:0000313" key="6">
    <source>
        <dbReference type="EMBL" id="KAK9124681.1"/>
    </source>
</evidence>
<dbReference type="GO" id="GO:0033617">
    <property type="term" value="P:mitochondrial respiratory chain complex IV assembly"/>
    <property type="evidence" value="ECO:0007669"/>
    <property type="project" value="TreeGrafter"/>
</dbReference>
<dbReference type="PANTHER" id="PTHR28018:SF3">
    <property type="entry name" value="RESPIRATORY SUPERCOMPLEX FACTOR 2, MITOCHONDRIAL"/>
    <property type="match status" value="1"/>
</dbReference>
<dbReference type="PANTHER" id="PTHR28018">
    <property type="entry name" value="RESPIRATORY SUPERCOMPLEX FACTOR 2, MITOCHONDRIAL"/>
    <property type="match status" value="1"/>
</dbReference>
<keyword evidence="7" id="KW-1185">Reference proteome</keyword>
<organism evidence="6 7">
    <name type="scientific">Stephania japonica</name>
    <dbReference type="NCBI Taxonomy" id="461633"/>
    <lineage>
        <taxon>Eukaryota</taxon>
        <taxon>Viridiplantae</taxon>
        <taxon>Streptophyta</taxon>
        <taxon>Embryophyta</taxon>
        <taxon>Tracheophyta</taxon>
        <taxon>Spermatophyta</taxon>
        <taxon>Magnoliopsida</taxon>
        <taxon>Ranunculales</taxon>
        <taxon>Menispermaceae</taxon>
        <taxon>Menispermoideae</taxon>
        <taxon>Cissampelideae</taxon>
        <taxon>Stephania</taxon>
    </lineage>
</organism>
<keyword evidence="4" id="KW-0472">Membrane</keyword>
<evidence type="ECO:0000256" key="3">
    <source>
        <dbReference type="ARBA" id="ARBA00022989"/>
    </source>
</evidence>
<dbReference type="Gene3D" id="6.10.140.1320">
    <property type="match status" value="1"/>
</dbReference>
<protein>
    <recommendedName>
        <fullName evidence="5">HIG1 domain-containing protein</fullName>
    </recommendedName>
</protein>
<reference evidence="6 7" key="1">
    <citation type="submission" date="2024-01" db="EMBL/GenBank/DDBJ databases">
        <title>Genome assemblies of Stephania.</title>
        <authorList>
            <person name="Yang L."/>
        </authorList>
    </citation>
    <scope>NUCLEOTIDE SEQUENCE [LARGE SCALE GENOMIC DNA]</scope>
    <source>
        <strain evidence="6">QJT</strain>
        <tissue evidence="6">Leaf</tissue>
    </source>
</reference>
<comment type="caution">
    <text evidence="6">The sequence shown here is derived from an EMBL/GenBank/DDBJ whole genome shotgun (WGS) entry which is preliminary data.</text>
</comment>
<dbReference type="InterPro" id="IPR007667">
    <property type="entry name" value="Hypoxia_induced_domain"/>
</dbReference>
<evidence type="ECO:0000256" key="4">
    <source>
        <dbReference type="ARBA" id="ARBA00023136"/>
    </source>
</evidence>
<dbReference type="GO" id="GO:0005739">
    <property type="term" value="C:mitochondrion"/>
    <property type="evidence" value="ECO:0007669"/>
    <property type="project" value="UniProtKB-SubCell"/>
</dbReference>
<name>A0AAP0J233_9MAGN</name>
<dbReference type="Proteomes" id="UP001417504">
    <property type="component" value="Unassembled WGS sequence"/>
</dbReference>
<dbReference type="PROSITE" id="PS51503">
    <property type="entry name" value="HIG1"/>
    <property type="match status" value="1"/>
</dbReference>
<comment type="subcellular location">
    <subcellularLocation>
        <location evidence="1">Mitochondrion</location>
    </subcellularLocation>
</comment>
<keyword evidence="2" id="KW-0812">Transmembrane</keyword>
<keyword evidence="3" id="KW-1133">Transmembrane helix</keyword>
<dbReference type="EMBL" id="JBBNAE010000005">
    <property type="protein sequence ID" value="KAK9124681.1"/>
    <property type="molecule type" value="Genomic_DNA"/>
</dbReference>
<proteinExistence type="predicted"/>
<dbReference type="AlphaFoldDB" id="A0AAP0J233"/>
<feature type="domain" description="HIG1" evidence="5">
    <location>
        <begin position="1"/>
        <end position="76"/>
    </location>
</feature>
<accession>A0AAP0J233</accession>
<evidence type="ECO:0000256" key="1">
    <source>
        <dbReference type="ARBA" id="ARBA00004173"/>
    </source>
</evidence>
<sequence>MDSLKSWVSEHKLTSVGAMWASAVGVSLIHSRRRWPYKTSLRLIHARMHAQALTLAVLSGAAMMHFFEKNKTGEEAENAPQTNQL</sequence>
<evidence type="ECO:0000256" key="2">
    <source>
        <dbReference type="ARBA" id="ARBA00022692"/>
    </source>
</evidence>
<gene>
    <name evidence="6" type="ORF">Sjap_014283</name>
</gene>